<evidence type="ECO:0000313" key="1">
    <source>
        <dbReference type="EMBL" id="KAG8234795.1"/>
    </source>
</evidence>
<dbReference type="OrthoDB" id="418748at2759"/>
<proteinExistence type="predicted"/>
<keyword evidence="2" id="KW-1185">Reference proteome</keyword>
<evidence type="ECO:0000313" key="2">
    <source>
        <dbReference type="Proteomes" id="UP000792457"/>
    </source>
</evidence>
<name>A0A8K0KJF4_LADFU</name>
<dbReference type="Proteomes" id="UP000792457">
    <property type="component" value="Unassembled WGS sequence"/>
</dbReference>
<dbReference type="AlphaFoldDB" id="A0A8K0KJF4"/>
<gene>
    <name evidence="1" type="ORF">J437_LFUL006627</name>
</gene>
<organism evidence="1 2">
    <name type="scientific">Ladona fulva</name>
    <name type="common">Scarce chaser dragonfly</name>
    <name type="synonym">Libellula fulva</name>
    <dbReference type="NCBI Taxonomy" id="123851"/>
    <lineage>
        <taxon>Eukaryota</taxon>
        <taxon>Metazoa</taxon>
        <taxon>Ecdysozoa</taxon>
        <taxon>Arthropoda</taxon>
        <taxon>Hexapoda</taxon>
        <taxon>Insecta</taxon>
        <taxon>Pterygota</taxon>
        <taxon>Palaeoptera</taxon>
        <taxon>Odonata</taxon>
        <taxon>Epiprocta</taxon>
        <taxon>Anisoptera</taxon>
        <taxon>Libelluloidea</taxon>
        <taxon>Libellulidae</taxon>
        <taxon>Ladona</taxon>
    </lineage>
</organism>
<reference evidence="1" key="2">
    <citation type="submission" date="2017-10" db="EMBL/GenBank/DDBJ databases">
        <title>Ladona fulva Genome sequencing and assembly.</title>
        <authorList>
            <person name="Murali S."/>
            <person name="Richards S."/>
            <person name="Bandaranaike D."/>
            <person name="Bellair M."/>
            <person name="Blankenburg K."/>
            <person name="Chao H."/>
            <person name="Dinh H."/>
            <person name="Doddapaneni H."/>
            <person name="Dugan-Rocha S."/>
            <person name="Elkadiri S."/>
            <person name="Gnanaolivu R."/>
            <person name="Hernandez B."/>
            <person name="Skinner E."/>
            <person name="Javaid M."/>
            <person name="Lee S."/>
            <person name="Li M."/>
            <person name="Ming W."/>
            <person name="Munidasa M."/>
            <person name="Muniz J."/>
            <person name="Nguyen L."/>
            <person name="Hughes D."/>
            <person name="Osuji N."/>
            <person name="Pu L.-L."/>
            <person name="Puazo M."/>
            <person name="Qu C."/>
            <person name="Quiroz J."/>
            <person name="Raj R."/>
            <person name="Weissenberger G."/>
            <person name="Xin Y."/>
            <person name="Zou X."/>
            <person name="Han Y."/>
            <person name="Worley K."/>
            <person name="Muzny D."/>
            <person name="Gibbs R."/>
        </authorList>
    </citation>
    <scope>NUCLEOTIDE SEQUENCE</scope>
    <source>
        <strain evidence="1">Sampled in the wild</strain>
    </source>
</reference>
<comment type="caution">
    <text evidence="1">The sequence shown here is derived from an EMBL/GenBank/DDBJ whole genome shotgun (WGS) entry which is preliminary data.</text>
</comment>
<accession>A0A8K0KJF4</accession>
<sequence length="125" mass="13867">MERHREKQVGLHLMFIDLEKVYDSVARQEVRRCFERREWWRNTNINIERLTITEEGVTPSLRMGELKASGVIKVRIGALLAKQETESADMLIASTTDGCGGIGISSAPSILESLGLASINKGLPA</sequence>
<protein>
    <submittedName>
        <fullName evidence="1">Uncharacterized protein</fullName>
    </submittedName>
</protein>
<dbReference type="EMBL" id="KZ308844">
    <property type="protein sequence ID" value="KAG8234795.1"/>
    <property type="molecule type" value="Genomic_DNA"/>
</dbReference>
<reference evidence="1" key="1">
    <citation type="submission" date="2013-04" db="EMBL/GenBank/DDBJ databases">
        <authorList>
            <person name="Qu J."/>
            <person name="Murali S.C."/>
            <person name="Bandaranaike D."/>
            <person name="Bellair M."/>
            <person name="Blankenburg K."/>
            <person name="Chao H."/>
            <person name="Dinh H."/>
            <person name="Doddapaneni H."/>
            <person name="Downs B."/>
            <person name="Dugan-Rocha S."/>
            <person name="Elkadiri S."/>
            <person name="Gnanaolivu R.D."/>
            <person name="Hernandez B."/>
            <person name="Javaid M."/>
            <person name="Jayaseelan J.C."/>
            <person name="Lee S."/>
            <person name="Li M."/>
            <person name="Ming W."/>
            <person name="Munidasa M."/>
            <person name="Muniz J."/>
            <person name="Nguyen L."/>
            <person name="Ongeri F."/>
            <person name="Osuji N."/>
            <person name="Pu L.-L."/>
            <person name="Puazo M."/>
            <person name="Qu C."/>
            <person name="Quiroz J."/>
            <person name="Raj R."/>
            <person name="Weissenberger G."/>
            <person name="Xin Y."/>
            <person name="Zou X."/>
            <person name="Han Y."/>
            <person name="Richards S."/>
            <person name="Worley K."/>
            <person name="Muzny D."/>
            <person name="Gibbs R."/>
        </authorList>
    </citation>
    <scope>NUCLEOTIDE SEQUENCE</scope>
    <source>
        <strain evidence="1">Sampled in the wild</strain>
    </source>
</reference>